<keyword evidence="2" id="KW-1133">Transmembrane helix</keyword>
<dbReference type="OrthoDB" id="4318225at2"/>
<protein>
    <submittedName>
        <fullName evidence="5">von Willebrand factor type A</fullName>
    </submittedName>
</protein>
<dbReference type="STRING" id="446470.Snas_1795"/>
<proteinExistence type="predicted"/>
<feature type="chain" id="PRO_5003048462" evidence="3">
    <location>
        <begin position="34"/>
        <end position="626"/>
    </location>
</feature>
<dbReference type="RefSeq" id="WP_013017063.1">
    <property type="nucleotide sequence ID" value="NC_013947.1"/>
</dbReference>
<name>D3PYC5_STANL</name>
<dbReference type="KEGG" id="sna:Snas_1795"/>
<sequence>MGSPNTRRVLRLAATTVILGGFAVVGTAAPASAADNDGELLMALDASGSMEESDGAGNTKMETARDAVIDVAEAMPGHAKVGLRAYGPASTGSGCKASKELVPIDKIDADAITTAATELKPEGDTPIAYSLEKAAGDFTEAKGPKTILLVSDGEETCGGDPVKVAEKIASQGVDLRVHVIGFQVDDATRKQLTEIAKAGKGSYYDAQDGPALASRLKRASESALRPYQTTGTQIDGSDDGLNPPSLKPGQYLDSLGPNAKGEEPSKYYSFTLEKGSNAYVAATIPWSTPLETDAKNDVYVKVSTKDGSLCESDSGYSKPDGGGSAIATATPVLAFDPEADKGQCGATGDYVVEVNNNGSTDRTGEAPLELVYVQEPAAKATGKLPEAYTEESETGVKPDVDGKPTKITGAGGMSDAPVTESGVYSDVLRPGEEVFYRVPVDWGQQVAYQIDLPKLNAENDKRLGTGTPVSTTIVNPVREEATQTANQDMSYYTGDPDTVDGSTAPVRYRNRNSDNIEVSNTSISGYYYISVRMQADVEDPYFELPITLKVDVKGKTGGEPKYDDPADLGTPAEQLEVKQLSSEGGKDKTLTGGSTTLLWIGIGVGAVLVLGGGGTAWMMVRRRPTA</sequence>
<dbReference type="Proteomes" id="UP000000844">
    <property type="component" value="Chromosome"/>
</dbReference>
<evidence type="ECO:0000259" key="4">
    <source>
        <dbReference type="PROSITE" id="PS50234"/>
    </source>
</evidence>
<dbReference type="EMBL" id="CP001778">
    <property type="protein sequence ID" value="ADD41492.1"/>
    <property type="molecule type" value="Genomic_DNA"/>
</dbReference>
<dbReference type="Gene3D" id="3.40.50.410">
    <property type="entry name" value="von Willebrand factor, type A domain"/>
    <property type="match status" value="1"/>
</dbReference>
<feature type="signal peptide" evidence="3">
    <location>
        <begin position="1"/>
        <end position="33"/>
    </location>
</feature>
<keyword evidence="2" id="KW-0812">Transmembrane</keyword>
<dbReference type="AlphaFoldDB" id="D3PYC5"/>
<feature type="compositionally biased region" description="Basic and acidic residues" evidence="1">
    <location>
        <begin position="394"/>
        <end position="404"/>
    </location>
</feature>
<dbReference type="InterPro" id="IPR036465">
    <property type="entry name" value="vWFA_dom_sf"/>
</dbReference>
<evidence type="ECO:0000256" key="2">
    <source>
        <dbReference type="SAM" id="Phobius"/>
    </source>
</evidence>
<evidence type="ECO:0000313" key="6">
    <source>
        <dbReference type="Proteomes" id="UP000000844"/>
    </source>
</evidence>
<dbReference type="SMART" id="SM00327">
    <property type="entry name" value="VWA"/>
    <property type="match status" value="1"/>
</dbReference>
<keyword evidence="3" id="KW-0732">Signal</keyword>
<dbReference type="eggNOG" id="COG2304">
    <property type="taxonomic scope" value="Bacteria"/>
</dbReference>
<feature type="domain" description="VWFA" evidence="4">
    <location>
        <begin position="39"/>
        <end position="219"/>
    </location>
</feature>
<feature type="region of interest" description="Disordered" evidence="1">
    <location>
        <begin position="384"/>
        <end position="414"/>
    </location>
</feature>
<reference evidence="5 6" key="1">
    <citation type="journal article" date="2009" name="Stand. Genomic Sci.">
        <title>Complete genome sequence of Stackebrandtia nassauensis type strain (LLR-40K-21).</title>
        <authorList>
            <person name="Munk C."/>
            <person name="Lapidus A."/>
            <person name="Copeland A."/>
            <person name="Jando M."/>
            <person name="Mayilraj S."/>
            <person name="Glavina Del Rio T."/>
            <person name="Nolan M."/>
            <person name="Chen F."/>
            <person name="Lucas S."/>
            <person name="Tice H."/>
            <person name="Cheng J.F."/>
            <person name="Han C."/>
            <person name="Detter J.C."/>
            <person name="Bruce D."/>
            <person name="Goodwin L."/>
            <person name="Chain P."/>
            <person name="Pitluck S."/>
            <person name="Goker M."/>
            <person name="Ovchinikova G."/>
            <person name="Pati A."/>
            <person name="Ivanova N."/>
            <person name="Mavromatis K."/>
            <person name="Chen A."/>
            <person name="Palaniappan K."/>
            <person name="Land M."/>
            <person name="Hauser L."/>
            <person name="Chang Y.J."/>
            <person name="Jeffries C.D."/>
            <person name="Bristow J."/>
            <person name="Eisen J.A."/>
            <person name="Markowitz V."/>
            <person name="Hugenholtz P."/>
            <person name="Kyrpides N.C."/>
            <person name="Klenk H.P."/>
        </authorList>
    </citation>
    <scope>NUCLEOTIDE SEQUENCE [LARGE SCALE GENOMIC DNA]</scope>
    <source>
        <strain evidence="6">DSM 44728 / CIP 108903 / NRRL B-16338 / NBRC 102104 / LLR-40K-21</strain>
    </source>
</reference>
<dbReference type="Pfam" id="PF00092">
    <property type="entry name" value="VWA"/>
    <property type="match status" value="1"/>
</dbReference>
<evidence type="ECO:0000256" key="1">
    <source>
        <dbReference type="SAM" id="MobiDB-lite"/>
    </source>
</evidence>
<feature type="transmembrane region" description="Helical" evidence="2">
    <location>
        <begin position="597"/>
        <end position="620"/>
    </location>
</feature>
<gene>
    <name evidence="5" type="ordered locus">Snas_1795</name>
</gene>
<evidence type="ECO:0000256" key="3">
    <source>
        <dbReference type="SAM" id="SignalP"/>
    </source>
</evidence>
<dbReference type="SUPFAM" id="SSF53300">
    <property type="entry name" value="vWA-like"/>
    <property type="match status" value="1"/>
</dbReference>
<accession>D3PYC5</accession>
<keyword evidence="6" id="KW-1185">Reference proteome</keyword>
<dbReference type="PROSITE" id="PS50234">
    <property type="entry name" value="VWFA"/>
    <property type="match status" value="1"/>
</dbReference>
<organism evidence="5 6">
    <name type="scientific">Stackebrandtia nassauensis (strain DSM 44728 / CIP 108903 / NRRL B-16338 / NBRC 102104 / LLR-40K-21)</name>
    <dbReference type="NCBI Taxonomy" id="446470"/>
    <lineage>
        <taxon>Bacteria</taxon>
        <taxon>Bacillati</taxon>
        <taxon>Actinomycetota</taxon>
        <taxon>Actinomycetes</taxon>
        <taxon>Glycomycetales</taxon>
        <taxon>Glycomycetaceae</taxon>
        <taxon>Stackebrandtia</taxon>
    </lineage>
</organism>
<dbReference type="InterPro" id="IPR002035">
    <property type="entry name" value="VWF_A"/>
</dbReference>
<keyword evidence="2" id="KW-0472">Membrane</keyword>
<dbReference type="HOGENOM" id="CLU_027192_0_0_11"/>
<feature type="region of interest" description="Disordered" evidence="1">
    <location>
        <begin position="222"/>
        <end position="247"/>
    </location>
</feature>
<evidence type="ECO:0000313" key="5">
    <source>
        <dbReference type="EMBL" id="ADD41492.1"/>
    </source>
</evidence>